<evidence type="ECO:0000256" key="3">
    <source>
        <dbReference type="ARBA" id="ARBA00023274"/>
    </source>
</evidence>
<evidence type="ECO:0000256" key="2">
    <source>
        <dbReference type="ARBA" id="ARBA00022980"/>
    </source>
</evidence>
<accession>A0A2I0TKE0</accession>
<dbReference type="GO" id="GO:0005840">
    <property type="term" value="C:ribosome"/>
    <property type="evidence" value="ECO:0007669"/>
    <property type="project" value="UniProtKB-KW"/>
</dbReference>
<sequence>MTLEAIKRKQLQKYHKAPEDEKETIECNPYVIFHQALKNCQPIIGLSSVTKGGKTYQCKLFSPWRESHFAVGVKTAPRNPVQDKRSTPQALSKETEISDRQQKNWQSQDYQSHPLCSITLLG</sequence>
<name>A0A2I0TKE0_LIMLA</name>
<dbReference type="GO" id="GO:1990904">
    <property type="term" value="C:ribonucleoprotein complex"/>
    <property type="evidence" value="ECO:0007669"/>
    <property type="project" value="UniProtKB-KW"/>
</dbReference>
<evidence type="ECO:0000313" key="5">
    <source>
        <dbReference type="EMBL" id="PKU34203.1"/>
    </source>
</evidence>
<dbReference type="Proteomes" id="UP000233556">
    <property type="component" value="Unassembled WGS sequence"/>
</dbReference>
<protein>
    <submittedName>
        <fullName evidence="5">28s ribosomal protein mitochondrial</fullName>
    </submittedName>
</protein>
<organism evidence="5 6">
    <name type="scientific">Limosa lapponica baueri</name>
    <dbReference type="NCBI Taxonomy" id="1758121"/>
    <lineage>
        <taxon>Eukaryota</taxon>
        <taxon>Metazoa</taxon>
        <taxon>Chordata</taxon>
        <taxon>Craniata</taxon>
        <taxon>Vertebrata</taxon>
        <taxon>Euteleostomi</taxon>
        <taxon>Archelosauria</taxon>
        <taxon>Archosauria</taxon>
        <taxon>Dinosauria</taxon>
        <taxon>Saurischia</taxon>
        <taxon>Theropoda</taxon>
        <taxon>Coelurosauria</taxon>
        <taxon>Aves</taxon>
        <taxon>Neognathae</taxon>
        <taxon>Neoaves</taxon>
        <taxon>Charadriiformes</taxon>
        <taxon>Scolopacidae</taxon>
        <taxon>Limosa</taxon>
    </lineage>
</organism>
<feature type="compositionally biased region" description="Basic and acidic residues" evidence="4">
    <location>
        <begin position="93"/>
        <end position="102"/>
    </location>
</feature>
<evidence type="ECO:0000256" key="1">
    <source>
        <dbReference type="ARBA" id="ARBA00007151"/>
    </source>
</evidence>
<evidence type="ECO:0000256" key="4">
    <source>
        <dbReference type="SAM" id="MobiDB-lite"/>
    </source>
</evidence>
<evidence type="ECO:0000313" key="6">
    <source>
        <dbReference type="Proteomes" id="UP000233556"/>
    </source>
</evidence>
<feature type="region of interest" description="Disordered" evidence="4">
    <location>
        <begin position="75"/>
        <end position="110"/>
    </location>
</feature>
<dbReference type="SUPFAM" id="SSF47973">
    <property type="entry name" value="Ribosomal protein S7"/>
    <property type="match status" value="1"/>
</dbReference>
<proteinExistence type="inferred from homology"/>
<keyword evidence="6" id="KW-1185">Reference proteome</keyword>
<keyword evidence="2 5" id="KW-0689">Ribosomal protein</keyword>
<dbReference type="Gene3D" id="1.10.455.10">
    <property type="entry name" value="Ribosomal protein S7 domain"/>
    <property type="match status" value="1"/>
</dbReference>
<gene>
    <name evidence="5" type="ORF">llap_15492</name>
</gene>
<reference evidence="6" key="2">
    <citation type="submission" date="2017-12" db="EMBL/GenBank/DDBJ databases">
        <title>Genome sequence of the Bar-tailed Godwit (Limosa lapponica baueri).</title>
        <authorList>
            <person name="Lima N.C.B."/>
            <person name="Parody-Merino A.M."/>
            <person name="Battley P.F."/>
            <person name="Fidler A.E."/>
            <person name="Prosdocimi F."/>
        </authorList>
    </citation>
    <scope>NUCLEOTIDE SEQUENCE [LARGE SCALE GENOMIC DNA]</scope>
</reference>
<dbReference type="OrthoDB" id="9972728at2759"/>
<dbReference type="EMBL" id="KZ509337">
    <property type="protein sequence ID" value="PKU34203.1"/>
    <property type="molecule type" value="Genomic_DNA"/>
</dbReference>
<reference evidence="6" key="1">
    <citation type="submission" date="2017-11" db="EMBL/GenBank/DDBJ databases">
        <authorList>
            <person name="Lima N.C."/>
            <person name="Parody-Merino A.M."/>
            <person name="Battley P.F."/>
            <person name="Fidler A.E."/>
            <person name="Prosdocimi F."/>
        </authorList>
    </citation>
    <scope>NUCLEOTIDE SEQUENCE [LARGE SCALE GENOMIC DNA]</scope>
</reference>
<keyword evidence="3" id="KW-0687">Ribonucleoprotein</keyword>
<comment type="similarity">
    <text evidence="1">Belongs to the universal ribosomal protein uS7 family.</text>
</comment>
<dbReference type="AlphaFoldDB" id="A0A2I0TKE0"/>
<dbReference type="InterPro" id="IPR036823">
    <property type="entry name" value="Ribosomal_uS7_dom_sf"/>
</dbReference>